<accession>A0A7W8U8P5</accession>
<dbReference type="Proteomes" id="UP000585507">
    <property type="component" value="Unassembled WGS sequence"/>
</dbReference>
<keyword evidence="2" id="KW-1185">Reference proteome</keyword>
<protein>
    <recommendedName>
        <fullName evidence="3">DUF982 domain-containing protein</fullName>
    </recommendedName>
</protein>
<dbReference type="AlphaFoldDB" id="A0A7W8U8P5"/>
<proteinExistence type="predicted"/>
<reference evidence="1 2" key="1">
    <citation type="submission" date="2020-08" db="EMBL/GenBank/DDBJ databases">
        <title>Genomic Encyclopedia of Type Strains, Phase IV (KMG-V): Genome sequencing to study the core and pangenomes of soil and plant-associated prokaryotes.</title>
        <authorList>
            <person name="Whitman W."/>
        </authorList>
    </citation>
    <scope>NUCLEOTIDE SEQUENCE [LARGE SCALE GENOMIC DNA]</scope>
    <source>
        <strain evidence="1 2">SEMIA 4084</strain>
    </source>
</reference>
<comment type="caution">
    <text evidence="1">The sequence shown here is derived from an EMBL/GenBank/DDBJ whole genome shotgun (WGS) entry which is preliminary data.</text>
</comment>
<name>A0A7W8U8P5_9HYPH</name>
<sequence length="80" mass="8833">MPYAKWSSPVEVGFGQKGSQLVQGPFDALICLMDTWPDLRGPRYVAARSLCRAALDGRKSPEEAREVFISAAKEARLQAH</sequence>
<evidence type="ECO:0000313" key="2">
    <source>
        <dbReference type="Proteomes" id="UP000585507"/>
    </source>
</evidence>
<dbReference type="RefSeq" id="WP_018324549.1">
    <property type="nucleotide sequence ID" value="NZ_JACHBK010000003.1"/>
</dbReference>
<organism evidence="1 2">
    <name type="scientific">Rhizobium giardinii</name>
    <dbReference type="NCBI Taxonomy" id="56731"/>
    <lineage>
        <taxon>Bacteria</taxon>
        <taxon>Pseudomonadati</taxon>
        <taxon>Pseudomonadota</taxon>
        <taxon>Alphaproteobacteria</taxon>
        <taxon>Hyphomicrobiales</taxon>
        <taxon>Rhizobiaceae</taxon>
        <taxon>Rhizobium/Agrobacterium group</taxon>
        <taxon>Rhizobium</taxon>
    </lineage>
</organism>
<dbReference type="EMBL" id="JACHBK010000003">
    <property type="protein sequence ID" value="MBB5534880.1"/>
    <property type="molecule type" value="Genomic_DNA"/>
</dbReference>
<evidence type="ECO:0000313" key="1">
    <source>
        <dbReference type="EMBL" id="MBB5534880.1"/>
    </source>
</evidence>
<dbReference type="Pfam" id="PF06169">
    <property type="entry name" value="DUF982"/>
    <property type="match status" value="1"/>
</dbReference>
<gene>
    <name evidence="1" type="ORF">GGD55_001563</name>
</gene>
<evidence type="ECO:0008006" key="3">
    <source>
        <dbReference type="Google" id="ProtNLM"/>
    </source>
</evidence>
<dbReference type="Gene3D" id="6.10.250.730">
    <property type="match status" value="1"/>
</dbReference>
<dbReference type="InterPro" id="IPR010385">
    <property type="entry name" value="DUF982"/>
</dbReference>